<dbReference type="EMBL" id="VBAO01000219">
    <property type="protein sequence ID" value="TMI80460.1"/>
    <property type="molecule type" value="Genomic_DNA"/>
</dbReference>
<evidence type="ECO:0000259" key="4">
    <source>
        <dbReference type="Pfam" id="PF13458"/>
    </source>
</evidence>
<dbReference type="PANTHER" id="PTHR30483:SF6">
    <property type="entry name" value="PERIPLASMIC BINDING PROTEIN OF ABC TRANSPORTER FOR NATURAL AMINO ACIDS"/>
    <property type="match status" value="1"/>
</dbReference>
<dbReference type="PANTHER" id="PTHR30483">
    <property type="entry name" value="LEUCINE-SPECIFIC-BINDING PROTEIN"/>
    <property type="match status" value="1"/>
</dbReference>
<evidence type="ECO:0000256" key="2">
    <source>
        <dbReference type="ARBA" id="ARBA00022729"/>
    </source>
</evidence>
<gene>
    <name evidence="5" type="ORF">E6H04_08610</name>
</gene>
<sequence length="412" mass="44164">MGRRIVIAVLVAAAVAAGSGAPGWSAAAPIALGVLTPLSPPGDAAAGQLIVHGAELGIQYINTVMGGLFGGRDGCQRPATQVRLAVEDDSGVPEKAIAGFRRLVSEDHAVAVWGAFHSSAMLAAAPLADEFRVPYISTQASVADVTKRHFAAVFRAHAIDTDRVAAWSGFIQAQGWHKVAMLAENTDYGIALMEATKALIAAGKLDATLEAVIFDRTSSDLTPQLLKFKAARPDLVLNVGVGTPAYLIVKQAHDVGLFPQVPMLASYDFPVRPEYWKNLGPAGVSLAFISYYHPRMAMTALGKWAALEHAKRYHDVAVYANLNSFGDAVIVAQAMNQACSSDPRQIIAALERGRFTNWISTEVTFPRAEGVAWHQWSPPMIILQCTRGEQTYDTTPILYPPTMKTGTYTAPR</sequence>
<dbReference type="AlphaFoldDB" id="A0A537JAE6"/>
<evidence type="ECO:0000313" key="6">
    <source>
        <dbReference type="Proteomes" id="UP000320048"/>
    </source>
</evidence>
<proteinExistence type="inferred from homology"/>
<keyword evidence="2 3" id="KW-0732">Signal</keyword>
<evidence type="ECO:0000256" key="1">
    <source>
        <dbReference type="ARBA" id="ARBA00010062"/>
    </source>
</evidence>
<feature type="signal peptide" evidence="3">
    <location>
        <begin position="1"/>
        <end position="27"/>
    </location>
</feature>
<organism evidence="5 6">
    <name type="scientific">Candidatus Segetimicrobium genomatis</name>
    <dbReference type="NCBI Taxonomy" id="2569760"/>
    <lineage>
        <taxon>Bacteria</taxon>
        <taxon>Bacillati</taxon>
        <taxon>Candidatus Sysuimicrobiota</taxon>
        <taxon>Candidatus Sysuimicrobiia</taxon>
        <taxon>Candidatus Sysuimicrobiales</taxon>
        <taxon>Candidatus Segetimicrobiaceae</taxon>
        <taxon>Candidatus Segetimicrobium</taxon>
    </lineage>
</organism>
<dbReference type="SUPFAM" id="SSF53822">
    <property type="entry name" value="Periplasmic binding protein-like I"/>
    <property type="match status" value="1"/>
</dbReference>
<comment type="similarity">
    <text evidence="1">Belongs to the leucine-binding protein family.</text>
</comment>
<protein>
    <recommendedName>
        <fullName evidence="4">Leucine-binding protein domain-containing protein</fullName>
    </recommendedName>
</protein>
<accession>A0A537JAE6</accession>
<comment type="caution">
    <text evidence="5">The sequence shown here is derived from an EMBL/GenBank/DDBJ whole genome shotgun (WGS) entry which is preliminary data.</text>
</comment>
<dbReference type="Proteomes" id="UP000320048">
    <property type="component" value="Unassembled WGS sequence"/>
</dbReference>
<dbReference type="Pfam" id="PF13458">
    <property type="entry name" value="Peripla_BP_6"/>
    <property type="match status" value="1"/>
</dbReference>
<evidence type="ECO:0000256" key="3">
    <source>
        <dbReference type="SAM" id="SignalP"/>
    </source>
</evidence>
<name>A0A537JAE6_9BACT</name>
<dbReference type="InterPro" id="IPR028081">
    <property type="entry name" value="Leu-bd"/>
</dbReference>
<feature type="chain" id="PRO_5021745166" description="Leucine-binding protein domain-containing protein" evidence="3">
    <location>
        <begin position="28"/>
        <end position="412"/>
    </location>
</feature>
<reference evidence="5 6" key="1">
    <citation type="journal article" date="2019" name="Nat. Microbiol.">
        <title>Mediterranean grassland soil C-N compound turnover is dependent on rainfall and depth, and is mediated by genomically divergent microorganisms.</title>
        <authorList>
            <person name="Diamond S."/>
            <person name="Andeer P.F."/>
            <person name="Li Z."/>
            <person name="Crits-Christoph A."/>
            <person name="Burstein D."/>
            <person name="Anantharaman K."/>
            <person name="Lane K.R."/>
            <person name="Thomas B.C."/>
            <person name="Pan C."/>
            <person name="Northen T.R."/>
            <person name="Banfield J.F."/>
        </authorList>
    </citation>
    <scope>NUCLEOTIDE SEQUENCE [LARGE SCALE GENOMIC DNA]</scope>
    <source>
        <strain evidence="5">NP_7</strain>
    </source>
</reference>
<dbReference type="Gene3D" id="3.40.50.2300">
    <property type="match status" value="2"/>
</dbReference>
<dbReference type="InterPro" id="IPR051010">
    <property type="entry name" value="BCAA_transport"/>
</dbReference>
<evidence type="ECO:0000313" key="5">
    <source>
        <dbReference type="EMBL" id="TMI80460.1"/>
    </source>
</evidence>
<feature type="domain" description="Leucine-binding protein" evidence="4">
    <location>
        <begin position="29"/>
        <end position="386"/>
    </location>
</feature>
<dbReference type="InterPro" id="IPR028082">
    <property type="entry name" value="Peripla_BP_I"/>
</dbReference>